<dbReference type="RefSeq" id="WP_267652653.1">
    <property type="nucleotide sequence ID" value="NZ_JAOVZR010000001.1"/>
</dbReference>
<feature type="domain" description="HTH cro/C1-type" evidence="2">
    <location>
        <begin position="17"/>
        <end position="71"/>
    </location>
</feature>
<dbReference type="CDD" id="cd00093">
    <property type="entry name" value="HTH_XRE"/>
    <property type="match status" value="1"/>
</dbReference>
<comment type="caution">
    <text evidence="3">The sequence shown here is derived from an EMBL/GenBank/DDBJ whole genome shotgun (WGS) entry which is preliminary data.</text>
</comment>
<dbReference type="SUPFAM" id="SSF47413">
    <property type="entry name" value="lambda repressor-like DNA-binding domains"/>
    <property type="match status" value="1"/>
</dbReference>
<dbReference type="PROSITE" id="PS50943">
    <property type="entry name" value="HTH_CROC1"/>
    <property type="match status" value="1"/>
</dbReference>
<dbReference type="PANTHER" id="PTHR46558">
    <property type="entry name" value="TRACRIPTIONAL REGULATORY PROTEIN-RELATED-RELATED"/>
    <property type="match status" value="1"/>
</dbReference>
<dbReference type="InterPro" id="IPR010982">
    <property type="entry name" value="Lambda_DNA-bd_dom_sf"/>
</dbReference>
<dbReference type="EMBL" id="JAOVZR010000001">
    <property type="protein sequence ID" value="MCY0147030.1"/>
    <property type="molecule type" value="Genomic_DNA"/>
</dbReference>
<protein>
    <submittedName>
        <fullName evidence="3">Helix-turn-helix domain-containing protein</fullName>
    </submittedName>
</protein>
<evidence type="ECO:0000256" key="1">
    <source>
        <dbReference type="ARBA" id="ARBA00023125"/>
    </source>
</evidence>
<gene>
    <name evidence="3" type="ORF">OEG84_04670</name>
</gene>
<dbReference type="Pfam" id="PF01381">
    <property type="entry name" value="HTH_3"/>
    <property type="match status" value="1"/>
</dbReference>
<dbReference type="SMART" id="SM00530">
    <property type="entry name" value="HTH_XRE"/>
    <property type="match status" value="1"/>
</dbReference>
<accession>A0ABT3Z5H4</accession>
<sequence length="120" mass="13029">MAKKIPLKEDQKVGENIRSRRLACGMSQEKLGDALGVTFQQIQKYEKGTNRVGSSRLVAIAKVLGSSVQDLFDGIDIEGDQIKVADVLDPRVGQGATILQKIPADKLDHALAVLRTFVKA</sequence>
<evidence type="ECO:0000313" key="4">
    <source>
        <dbReference type="Proteomes" id="UP001073227"/>
    </source>
</evidence>
<organism evidence="3 4">
    <name type="scientific">Hoeflea algicola</name>
    <dbReference type="NCBI Taxonomy" id="2983763"/>
    <lineage>
        <taxon>Bacteria</taxon>
        <taxon>Pseudomonadati</taxon>
        <taxon>Pseudomonadota</taxon>
        <taxon>Alphaproteobacteria</taxon>
        <taxon>Hyphomicrobiales</taxon>
        <taxon>Rhizobiaceae</taxon>
        <taxon>Hoeflea</taxon>
    </lineage>
</organism>
<dbReference type="Gene3D" id="1.10.260.40">
    <property type="entry name" value="lambda repressor-like DNA-binding domains"/>
    <property type="match status" value="1"/>
</dbReference>
<name>A0ABT3Z5H4_9HYPH</name>
<dbReference type="InterPro" id="IPR001387">
    <property type="entry name" value="Cro/C1-type_HTH"/>
</dbReference>
<dbReference type="Proteomes" id="UP001073227">
    <property type="component" value="Unassembled WGS sequence"/>
</dbReference>
<evidence type="ECO:0000313" key="3">
    <source>
        <dbReference type="EMBL" id="MCY0147030.1"/>
    </source>
</evidence>
<keyword evidence="4" id="KW-1185">Reference proteome</keyword>
<evidence type="ECO:0000259" key="2">
    <source>
        <dbReference type="PROSITE" id="PS50943"/>
    </source>
</evidence>
<keyword evidence="1" id="KW-0238">DNA-binding</keyword>
<dbReference type="PANTHER" id="PTHR46558:SF4">
    <property type="entry name" value="DNA-BIDING PHAGE PROTEIN"/>
    <property type="match status" value="1"/>
</dbReference>
<proteinExistence type="predicted"/>
<reference evidence="3" key="1">
    <citation type="submission" date="2022-10" db="EMBL/GenBank/DDBJ databases">
        <title>Hoeflea sp. G2-23, isolated from marine algae.</title>
        <authorList>
            <person name="Kristyanto S."/>
            <person name="Kim J.M."/>
            <person name="Jeon C.O."/>
        </authorList>
    </citation>
    <scope>NUCLEOTIDE SEQUENCE</scope>
    <source>
        <strain evidence="3">G2-23</strain>
    </source>
</reference>